<evidence type="ECO:0000256" key="4">
    <source>
        <dbReference type="ARBA" id="ARBA00022598"/>
    </source>
</evidence>
<evidence type="ECO:0000256" key="5">
    <source>
        <dbReference type="ARBA" id="ARBA00022618"/>
    </source>
</evidence>
<dbReference type="Pfam" id="PF02875">
    <property type="entry name" value="Mur_ligase_C"/>
    <property type="match status" value="1"/>
</dbReference>
<dbReference type="UniPathway" id="UPA00219"/>
<comment type="caution">
    <text evidence="13">The sequence shown here is derived from an EMBL/GenBank/DDBJ whole genome shotgun (WGS) entry which is preliminary data.</text>
</comment>
<evidence type="ECO:0000313" key="13">
    <source>
        <dbReference type="EMBL" id="HFT93205.1"/>
    </source>
</evidence>
<reference evidence="13" key="1">
    <citation type="journal article" date="2020" name="mSystems">
        <title>Genome- and Community-Level Interaction Insights into Carbon Utilization and Element Cycling Functions of Hydrothermarchaeota in Hydrothermal Sediment.</title>
        <authorList>
            <person name="Zhou Z."/>
            <person name="Liu Y."/>
            <person name="Xu W."/>
            <person name="Pan J."/>
            <person name="Luo Z.H."/>
            <person name="Li M."/>
        </authorList>
    </citation>
    <scope>NUCLEOTIDE SEQUENCE [LARGE SCALE GENOMIC DNA]</scope>
    <source>
        <strain evidence="13">SpSt-902</strain>
    </source>
</reference>
<dbReference type="GO" id="GO:0005737">
    <property type="term" value="C:cytoplasm"/>
    <property type="evidence" value="ECO:0007669"/>
    <property type="project" value="UniProtKB-SubCell"/>
</dbReference>
<dbReference type="SUPFAM" id="SSF51984">
    <property type="entry name" value="MurCD N-terminal domain"/>
    <property type="match status" value="1"/>
</dbReference>
<dbReference type="Pfam" id="PF08245">
    <property type="entry name" value="Mur_ligase_M"/>
    <property type="match status" value="1"/>
</dbReference>
<accession>A0A7C3LRY8</accession>
<dbReference type="PANTHER" id="PTHR43692">
    <property type="entry name" value="UDP-N-ACETYLMURAMOYLALANINE--D-GLUTAMATE LIGASE"/>
    <property type="match status" value="1"/>
</dbReference>
<keyword evidence="9 10" id="KW-0133">Cell shape</keyword>
<dbReference type="GO" id="GO:0009252">
    <property type="term" value="P:peptidoglycan biosynthetic process"/>
    <property type="evidence" value="ECO:0007669"/>
    <property type="project" value="UniProtKB-UniRule"/>
</dbReference>
<dbReference type="InterPro" id="IPR036615">
    <property type="entry name" value="Mur_ligase_C_dom_sf"/>
</dbReference>
<organism evidence="13">
    <name type="scientific">Leptospirillum ferriphilum</name>
    <dbReference type="NCBI Taxonomy" id="178606"/>
    <lineage>
        <taxon>Bacteria</taxon>
        <taxon>Pseudomonadati</taxon>
        <taxon>Nitrospirota</taxon>
        <taxon>Nitrospiria</taxon>
        <taxon>Nitrospirales</taxon>
        <taxon>Nitrospiraceae</taxon>
        <taxon>Leptospirillum</taxon>
    </lineage>
</organism>
<name>A0A7C3LRY8_9BACT</name>
<evidence type="ECO:0000256" key="10">
    <source>
        <dbReference type="RuleBase" id="RU003664"/>
    </source>
</evidence>
<dbReference type="PANTHER" id="PTHR43692:SF1">
    <property type="entry name" value="UDP-N-ACETYLMURAMOYLALANINE--D-GLUTAMATE LIGASE"/>
    <property type="match status" value="1"/>
</dbReference>
<keyword evidence="8 9" id="KW-0131">Cell cycle</keyword>
<dbReference type="Gene3D" id="3.40.1190.10">
    <property type="entry name" value="Mur-like, catalytic domain"/>
    <property type="match status" value="1"/>
</dbReference>
<feature type="binding site" evidence="9">
    <location>
        <begin position="123"/>
        <end position="129"/>
    </location>
    <ligand>
        <name>ATP</name>
        <dbReference type="ChEBI" id="CHEBI:30616"/>
    </ligand>
</feature>
<dbReference type="InterPro" id="IPR005762">
    <property type="entry name" value="MurD"/>
</dbReference>
<comment type="pathway">
    <text evidence="2 9 10">Cell wall biogenesis; peptidoglycan biosynthesis.</text>
</comment>
<dbReference type="NCBIfam" id="TIGR01087">
    <property type="entry name" value="murD"/>
    <property type="match status" value="1"/>
</dbReference>
<evidence type="ECO:0000259" key="12">
    <source>
        <dbReference type="Pfam" id="PF08245"/>
    </source>
</evidence>
<dbReference type="Gene3D" id="3.40.50.720">
    <property type="entry name" value="NAD(P)-binding Rossmann-like Domain"/>
    <property type="match status" value="1"/>
</dbReference>
<keyword evidence="3 9" id="KW-0963">Cytoplasm</keyword>
<keyword evidence="9 10" id="KW-0573">Peptidoglycan synthesis</keyword>
<evidence type="ECO:0000256" key="6">
    <source>
        <dbReference type="ARBA" id="ARBA00022741"/>
    </source>
</evidence>
<evidence type="ECO:0000256" key="3">
    <source>
        <dbReference type="ARBA" id="ARBA00022490"/>
    </source>
</evidence>
<dbReference type="Gene3D" id="3.90.190.20">
    <property type="entry name" value="Mur ligase, C-terminal domain"/>
    <property type="match status" value="1"/>
</dbReference>
<evidence type="ECO:0000256" key="1">
    <source>
        <dbReference type="ARBA" id="ARBA00004496"/>
    </source>
</evidence>
<protein>
    <recommendedName>
        <fullName evidence="9 10">UDP-N-acetylmuramoylalanine--D-glutamate ligase</fullName>
        <ecNumber evidence="9 10">6.3.2.9</ecNumber>
    </recommendedName>
    <alternativeName>
        <fullName evidence="9">D-glutamic acid-adding enzyme</fullName>
    </alternativeName>
    <alternativeName>
        <fullName evidence="9">UDP-N-acetylmuramoyl-L-alanyl-D-glutamate synthetase</fullName>
    </alternativeName>
</protein>
<comment type="similarity">
    <text evidence="9">Belongs to the MurCDEF family.</text>
</comment>
<dbReference type="InterPro" id="IPR013221">
    <property type="entry name" value="Mur_ligase_cen"/>
</dbReference>
<dbReference type="GO" id="GO:0071555">
    <property type="term" value="P:cell wall organization"/>
    <property type="evidence" value="ECO:0007669"/>
    <property type="project" value="UniProtKB-KW"/>
</dbReference>
<comment type="function">
    <text evidence="9 10">Cell wall formation. Catalyzes the addition of glutamate to the nucleotide precursor UDP-N-acetylmuramoyl-L-alanine (UMA).</text>
</comment>
<dbReference type="SUPFAM" id="SSF53244">
    <property type="entry name" value="MurD-like peptide ligases, peptide-binding domain"/>
    <property type="match status" value="1"/>
</dbReference>
<dbReference type="GO" id="GO:0051301">
    <property type="term" value="P:cell division"/>
    <property type="evidence" value="ECO:0007669"/>
    <property type="project" value="UniProtKB-KW"/>
</dbReference>
<keyword evidence="6 9" id="KW-0547">Nucleotide-binding</keyword>
<proteinExistence type="inferred from homology"/>
<dbReference type="EMBL" id="DTMM01000088">
    <property type="protein sequence ID" value="HFT93205.1"/>
    <property type="molecule type" value="Genomic_DNA"/>
</dbReference>
<dbReference type="AlphaFoldDB" id="A0A7C3LRY8"/>
<dbReference type="PROSITE" id="PS01011">
    <property type="entry name" value="FOLYLPOLYGLU_SYNT_1"/>
    <property type="match status" value="1"/>
</dbReference>
<evidence type="ECO:0000256" key="9">
    <source>
        <dbReference type="HAMAP-Rule" id="MF_00639"/>
    </source>
</evidence>
<comment type="catalytic activity">
    <reaction evidence="9 10">
        <text>UDP-N-acetyl-alpha-D-muramoyl-L-alanine + D-glutamate + ATP = UDP-N-acetyl-alpha-D-muramoyl-L-alanyl-D-glutamate + ADP + phosphate + H(+)</text>
        <dbReference type="Rhea" id="RHEA:16429"/>
        <dbReference type="ChEBI" id="CHEBI:15378"/>
        <dbReference type="ChEBI" id="CHEBI:29986"/>
        <dbReference type="ChEBI" id="CHEBI:30616"/>
        <dbReference type="ChEBI" id="CHEBI:43474"/>
        <dbReference type="ChEBI" id="CHEBI:83898"/>
        <dbReference type="ChEBI" id="CHEBI:83900"/>
        <dbReference type="ChEBI" id="CHEBI:456216"/>
        <dbReference type="EC" id="6.3.2.9"/>
    </reaction>
</comment>
<dbReference type="GO" id="GO:0008360">
    <property type="term" value="P:regulation of cell shape"/>
    <property type="evidence" value="ECO:0007669"/>
    <property type="project" value="UniProtKB-KW"/>
</dbReference>
<gene>
    <name evidence="9 13" type="primary">murD</name>
    <name evidence="13" type="ORF">ENX03_04575</name>
</gene>
<dbReference type="InterPro" id="IPR004101">
    <property type="entry name" value="Mur_ligase_C"/>
</dbReference>
<dbReference type="EC" id="6.3.2.9" evidence="9 10"/>
<dbReference type="InterPro" id="IPR036565">
    <property type="entry name" value="Mur-like_cat_sf"/>
</dbReference>
<keyword evidence="5 9" id="KW-0132">Cell division</keyword>
<dbReference type="GO" id="GO:0004326">
    <property type="term" value="F:tetrahydrofolylpolyglutamate synthase activity"/>
    <property type="evidence" value="ECO:0007669"/>
    <property type="project" value="InterPro"/>
</dbReference>
<evidence type="ECO:0000256" key="7">
    <source>
        <dbReference type="ARBA" id="ARBA00022840"/>
    </source>
</evidence>
<keyword evidence="7 9" id="KW-0067">ATP-binding</keyword>
<dbReference type="InterPro" id="IPR018109">
    <property type="entry name" value="Folylpolyglutamate_synth_CS"/>
</dbReference>
<evidence type="ECO:0000256" key="2">
    <source>
        <dbReference type="ARBA" id="ARBA00004752"/>
    </source>
</evidence>
<keyword evidence="9 10" id="KW-0961">Cell wall biogenesis/degradation</keyword>
<evidence type="ECO:0000256" key="8">
    <source>
        <dbReference type="ARBA" id="ARBA00023306"/>
    </source>
</evidence>
<sequence length="488" mass="52763">MSVKSWKRKLPGPGETVTVIGAGRSGVAAALLAHALGYRVRLLDEGPVSGETRSDLREAGIEVSENHPLTPREVLSLPWVLVSPGIPPKKWAGLDAPLYLERVMGEMEWASRWTEVPLLAVGGTNGKSTTSALLAHLLEAAGERVFLGGNFGTPLSEMVLMERKSGVSLHSLGVIELSSFQAETMGDFRPVVNLLLNITPDHLDRYPSLEAYRSAKWKAFESMGADSFAIVNRDPACGAYPGPAGMKARKVWFWASREPAPSGFQGLSMEAGGHRAFLDGLEGVPPVTWNLSGFQLEGMGNRQNLAAALAAAVLFLHRSGRKIEDFREVLVQSVSTFRGLPHRMEIVGEWGGVRFVNDSKATNVDATRLALEGYSGQGPAIHLIMGGRDKGAPYAPLREGIRMAVKSVVALGEAREKIRAELGDIVPFSLADSLEEAVSRSAGNAVSGDRVLLSPACSSYDMFHGYEERGRIFREIVEAWIRRRGGGR</sequence>
<dbReference type="GO" id="GO:0005524">
    <property type="term" value="F:ATP binding"/>
    <property type="evidence" value="ECO:0007669"/>
    <property type="project" value="UniProtKB-UniRule"/>
</dbReference>
<evidence type="ECO:0000259" key="11">
    <source>
        <dbReference type="Pfam" id="PF02875"/>
    </source>
</evidence>
<comment type="subcellular location">
    <subcellularLocation>
        <location evidence="1 9 10">Cytoplasm</location>
    </subcellularLocation>
</comment>
<feature type="domain" description="Mur ligase C-terminal" evidence="11">
    <location>
        <begin position="342"/>
        <end position="457"/>
    </location>
</feature>
<keyword evidence="4 9" id="KW-0436">Ligase</keyword>
<dbReference type="HAMAP" id="MF_00639">
    <property type="entry name" value="MurD"/>
    <property type="match status" value="1"/>
</dbReference>
<feature type="domain" description="Mur ligase central" evidence="12">
    <location>
        <begin position="121"/>
        <end position="260"/>
    </location>
</feature>
<dbReference type="GO" id="GO:0008764">
    <property type="term" value="F:UDP-N-acetylmuramoylalanine-D-glutamate ligase activity"/>
    <property type="evidence" value="ECO:0007669"/>
    <property type="project" value="UniProtKB-UniRule"/>
</dbReference>
<dbReference type="SUPFAM" id="SSF53623">
    <property type="entry name" value="MurD-like peptide ligases, catalytic domain"/>
    <property type="match status" value="1"/>
</dbReference>